<reference evidence="10" key="1">
    <citation type="submission" date="2009-12" db="EMBL/GenBank/DDBJ databases">
        <title>The Genome Sequence of Anolis carolinensis (Green Anole Lizard).</title>
        <authorList>
            <consortium name="The Genome Sequencing Platform"/>
            <person name="Di Palma F."/>
            <person name="Alfoldi J."/>
            <person name="Heiman D."/>
            <person name="Young S."/>
            <person name="Grabherr M."/>
            <person name="Johnson J."/>
            <person name="Lander E.S."/>
            <person name="Lindblad-Toh K."/>
        </authorList>
    </citation>
    <scope>NUCLEOTIDE SEQUENCE [LARGE SCALE GENOMIC DNA]</scope>
    <source>
        <strain evidence="10">JBL SC #1</strain>
    </source>
</reference>
<evidence type="ECO:0000313" key="11">
    <source>
        <dbReference type="Proteomes" id="UP000001646"/>
    </source>
</evidence>
<proteinExistence type="inferred from homology"/>
<comment type="function">
    <text evidence="5">Microtubule inner protein (MIP) part of the dynein-decorated doublet microtubules (DMTs) in cilia axoneme, which is required for motile cilia beating.</text>
</comment>
<dbReference type="Ensembl" id="ENSACAT00000041247.1">
    <property type="protein sequence ID" value="ENSACAP00000036101.1"/>
    <property type="gene ID" value="ENSACAG00000003357.4"/>
</dbReference>
<dbReference type="Pfam" id="PF10629">
    <property type="entry name" value="CMI2B-like"/>
    <property type="match status" value="1"/>
</dbReference>
<evidence type="ECO:0000256" key="7">
    <source>
        <dbReference type="ARBA" id="ARBA00041163"/>
    </source>
</evidence>
<keyword evidence="4" id="KW-0966">Cell projection</keyword>
<comment type="subcellular location">
    <subcellularLocation>
        <location evidence="1">Cytoplasm</location>
        <location evidence="1">Cytoskeleton</location>
        <location evidence="1">Cilium axoneme</location>
    </subcellularLocation>
</comment>
<reference evidence="10" key="3">
    <citation type="submission" date="2025-09" db="UniProtKB">
        <authorList>
            <consortium name="Ensembl"/>
        </authorList>
    </citation>
    <scope>IDENTIFICATION</scope>
</reference>
<organism evidence="10 11">
    <name type="scientific">Anolis carolinensis</name>
    <name type="common">Green anole</name>
    <name type="synonym">American chameleon</name>
    <dbReference type="NCBI Taxonomy" id="28377"/>
    <lineage>
        <taxon>Eukaryota</taxon>
        <taxon>Metazoa</taxon>
        <taxon>Chordata</taxon>
        <taxon>Craniata</taxon>
        <taxon>Vertebrata</taxon>
        <taxon>Euteleostomi</taxon>
        <taxon>Lepidosauria</taxon>
        <taxon>Squamata</taxon>
        <taxon>Bifurcata</taxon>
        <taxon>Unidentata</taxon>
        <taxon>Episquamata</taxon>
        <taxon>Toxicofera</taxon>
        <taxon>Iguania</taxon>
        <taxon>Dactyloidae</taxon>
        <taxon>Anolis</taxon>
    </lineage>
</organism>
<dbReference type="PANTHER" id="PTHR22146:SF8">
    <property type="entry name" value="PROTEIN FAM166B"/>
    <property type="match status" value="1"/>
</dbReference>
<dbReference type="InterPro" id="IPR018902">
    <property type="entry name" value="CMI2A-C-like_dom"/>
</dbReference>
<dbReference type="GeneTree" id="ENSGT00940000154822"/>
<dbReference type="AlphaFoldDB" id="A0A803TLL1"/>
<keyword evidence="11" id="KW-1185">Reference proteome</keyword>
<feature type="region of interest" description="Disordered" evidence="8">
    <location>
        <begin position="63"/>
        <end position="82"/>
    </location>
</feature>
<accession>A0A803TLL1</accession>
<keyword evidence="3" id="KW-0206">Cytoskeleton</keyword>
<dbReference type="Proteomes" id="UP000001646">
    <property type="component" value="Unplaced"/>
</dbReference>
<evidence type="ECO:0000256" key="5">
    <source>
        <dbReference type="ARBA" id="ARBA00035003"/>
    </source>
</evidence>
<gene>
    <name evidence="10" type="primary">cimip2b</name>
</gene>
<evidence type="ECO:0000256" key="2">
    <source>
        <dbReference type="ARBA" id="ARBA00022490"/>
    </source>
</evidence>
<evidence type="ECO:0000256" key="8">
    <source>
        <dbReference type="SAM" id="MobiDB-lite"/>
    </source>
</evidence>
<name>A0A803TLL1_ANOCA</name>
<reference evidence="10" key="2">
    <citation type="submission" date="2025-08" db="UniProtKB">
        <authorList>
            <consortium name="Ensembl"/>
        </authorList>
    </citation>
    <scope>IDENTIFICATION</scope>
</reference>
<comment type="similarity">
    <text evidence="6">Belongs to the CIMIP2 family.</text>
</comment>
<evidence type="ECO:0000313" key="10">
    <source>
        <dbReference type="Ensembl" id="ENSACAP00000036101.1"/>
    </source>
</evidence>
<dbReference type="Bgee" id="ENSACAG00000003357">
    <property type="expression patterns" value="Expressed in lung and 3 other cell types or tissues"/>
</dbReference>
<evidence type="ECO:0000256" key="4">
    <source>
        <dbReference type="ARBA" id="ARBA00023273"/>
    </source>
</evidence>
<dbReference type="InParanoid" id="A0A803TLL1"/>
<evidence type="ECO:0000256" key="6">
    <source>
        <dbReference type="ARBA" id="ARBA00035661"/>
    </source>
</evidence>
<protein>
    <recommendedName>
        <fullName evidence="7">Ciliary microtubule inner protein 2B</fullName>
    </recommendedName>
</protein>
<sequence>MATTFAPKLSSILMTPDPHYIPGYSGYCPRYKFALGQTYGRLTGQLLSDSEGTHPGRLLLQPNCFSNGSKEEEEEDEGSGGGKVAKYQAFGYYMVPGYTGFIPRTQNYFAKSYSQVCKEARSEFARQMAKQAGIKAAWQRVAPERGGGGSPQEGTKPGSQPLFARAKTPLNATGTAAAPYVSRCAFQPQGSPYSLEDSNPQKYFMSGFTGFVPRAQFLIGASYPVITHRALLEFDRMLRKSKPSGFSGSSSHEGQGRGQALPPLAMVFPTDGGLLPHYKGYVPGEPVPCLPGVCPIHGLAFGWGDICVYFAVVLLLSTAF</sequence>
<evidence type="ECO:0000259" key="9">
    <source>
        <dbReference type="Pfam" id="PF10629"/>
    </source>
</evidence>
<evidence type="ECO:0000256" key="1">
    <source>
        <dbReference type="ARBA" id="ARBA00004430"/>
    </source>
</evidence>
<dbReference type="PANTHER" id="PTHR22146">
    <property type="entry name" value="CAT EYE SYNDROME CRITICAL REGION PROTEIN 6"/>
    <property type="match status" value="1"/>
</dbReference>
<keyword evidence="2" id="KW-0963">Cytoplasm</keyword>
<feature type="domain" description="Ciliary microtubule inner protein 2A-C-like" evidence="9">
    <location>
        <begin position="17"/>
        <end position="49"/>
    </location>
</feature>
<feature type="region of interest" description="Disordered" evidence="8">
    <location>
        <begin position="141"/>
        <end position="163"/>
    </location>
</feature>
<dbReference type="GO" id="GO:0005930">
    <property type="term" value="C:axoneme"/>
    <property type="evidence" value="ECO:0007669"/>
    <property type="project" value="UniProtKB-SubCell"/>
</dbReference>
<evidence type="ECO:0000256" key="3">
    <source>
        <dbReference type="ARBA" id="ARBA00023212"/>
    </source>
</evidence>
<dbReference type="GO" id="GO:0015630">
    <property type="term" value="C:microtubule cytoskeleton"/>
    <property type="evidence" value="ECO:0007669"/>
    <property type="project" value="UniProtKB-ARBA"/>
</dbReference>